<dbReference type="Proteomes" id="UP000030170">
    <property type="component" value="Unassembled WGS sequence"/>
</dbReference>
<dbReference type="Gene3D" id="1.10.287.130">
    <property type="match status" value="1"/>
</dbReference>
<dbReference type="Pfam" id="PF00072">
    <property type="entry name" value="Response_reg"/>
    <property type="match status" value="1"/>
</dbReference>
<dbReference type="Gene3D" id="3.30.565.10">
    <property type="entry name" value="Histidine kinase-like ATPase, C-terminal domain"/>
    <property type="match status" value="1"/>
</dbReference>
<feature type="coiled-coil region" evidence="8">
    <location>
        <begin position="125"/>
        <end position="157"/>
    </location>
</feature>
<dbReference type="STRING" id="1497020.DO97_02540"/>
<protein>
    <recommendedName>
        <fullName evidence="2">histidine kinase</fullName>
        <ecNumber evidence="2">2.7.13.3</ecNumber>
    </recommendedName>
</protein>
<sequence>MSAEKPRVGTILLVDDTPTNLGVLFESLSDSGFRLLVAEDGESAIAQVHYLKPDLVLLDVMMPGIDGFETCRRLKAEVATQDIPIIFMTALTDPVDKVKGLQIGAVDYITKPFQPDEVLARIHTHLALQNLQKQLQAQNLQLQAEILERQKVEQALRLLLHSVSHDLRNPVMGMTMVLQNLLKASDPDVAPPTMIPVSHSVLLRMAASSKRQLRLINSLLEAHTIETQGLQLHRQPLQLQPLIEQIVTEWQPLLQQCQATLHFQIAAALPLVNADADQLWRVFENLLANGLKHNPPQVSLVLTVQSTPTSVHCALQDDGVGMTTEQCQQIFELYQQGTTHRRREGLGLGLYLCRQIIIAHGGTMGVTSHPGSGTTFWFTLPLANPSEG</sequence>
<evidence type="ECO:0000313" key="12">
    <source>
        <dbReference type="Proteomes" id="UP000030170"/>
    </source>
</evidence>
<evidence type="ECO:0000256" key="1">
    <source>
        <dbReference type="ARBA" id="ARBA00000085"/>
    </source>
</evidence>
<dbReference type="SMART" id="SM00448">
    <property type="entry name" value="REC"/>
    <property type="match status" value="1"/>
</dbReference>
<dbReference type="InterPro" id="IPR003594">
    <property type="entry name" value="HATPase_dom"/>
</dbReference>
<evidence type="ECO:0000259" key="9">
    <source>
        <dbReference type="PROSITE" id="PS50109"/>
    </source>
</evidence>
<dbReference type="SMART" id="SM00387">
    <property type="entry name" value="HATPase_c"/>
    <property type="match status" value="1"/>
</dbReference>
<dbReference type="Pfam" id="PF00512">
    <property type="entry name" value="HisKA"/>
    <property type="match status" value="1"/>
</dbReference>
<evidence type="ECO:0000256" key="2">
    <source>
        <dbReference type="ARBA" id="ARBA00012438"/>
    </source>
</evidence>
<dbReference type="CDD" id="cd00075">
    <property type="entry name" value="HATPase"/>
    <property type="match status" value="1"/>
</dbReference>
<dbReference type="PANTHER" id="PTHR43547:SF2">
    <property type="entry name" value="HYBRID SIGNAL TRANSDUCTION HISTIDINE KINASE C"/>
    <property type="match status" value="1"/>
</dbReference>
<evidence type="ECO:0000256" key="3">
    <source>
        <dbReference type="ARBA" id="ARBA00022553"/>
    </source>
</evidence>
<keyword evidence="4" id="KW-0808">Transferase</keyword>
<dbReference type="PROSITE" id="PS50109">
    <property type="entry name" value="HIS_KIN"/>
    <property type="match status" value="1"/>
</dbReference>
<evidence type="ECO:0000256" key="4">
    <source>
        <dbReference type="ARBA" id="ARBA00022679"/>
    </source>
</evidence>
<dbReference type="RefSeq" id="WP_036532170.1">
    <property type="nucleotide sequence ID" value="NZ_JJML01000016.1"/>
</dbReference>
<comment type="caution">
    <text evidence="11">The sequence shown here is derived from an EMBL/GenBank/DDBJ whole genome shotgun (WGS) entry which is preliminary data.</text>
</comment>
<evidence type="ECO:0000259" key="10">
    <source>
        <dbReference type="PROSITE" id="PS50110"/>
    </source>
</evidence>
<evidence type="ECO:0000256" key="7">
    <source>
        <dbReference type="PROSITE-ProRule" id="PRU00169"/>
    </source>
</evidence>
<comment type="catalytic activity">
    <reaction evidence="1">
        <text>ATP + protein L-histidine = ADP + protein N-phospho-L-histidine.</text>
        <dbReference type="EC" id="2.7.13.3"/>
    </reaction>
</comment>
<dbReference type="PRINTS" id="PR00344">
    <property type="entry name" value="BCTRLSENSOR"/>
</dbReference>
<organism evidence="11 12">
    <name type="scientific">Neosynechococcus sphagnicola sy1</name>
    <dbReference type="NCBI Taxonomy" id="1497020"/>
    <lineage>
        <taxon>Bacteria</taxon>
        <taxon>Bacillati</taxon>
        <taxon>Cyanobacteriota</taxon>
        <taxon>Cyanophyceae</taxon>
        <taxon>Neosynechococcales</taxon>
        <taxon>Neosynechococcaceae</taxon>
        <taxon>Neosynechococcus</taxon>
    </lineage>
</organism>
<dbReference type="EMBL" id="JJML01000016">
    <property type="protein sequence ID" value="KGF72972.1"/>
    <property type="molecule type" value="Genomic_DNA"/>
</dbReference>
<dbReference type="InterPro" id="IPR001789">
    <property type="entry name" value="Sig_transdc_resp-reg_receiver"/>
</dbReference>
<dbReference type="SMART" id="SM00388">
    <property type="entry name" value="HisKA"/>
    <property type="match status" value="1"/>
</dbReference>
<dbReference type="PROSITE" id="PS50110">
    <property type="entry name" value="RESPONSE_REGULATORY"/>
    <property type="match status" value="1"/>
</dbReference>
<evidence type="ECO:0000256" key="6">
    <source>
        <dbReference type="ARBA" id="ARBA00023012"/>
    </source>
</evidence>
<keyword evidence="5 11" id="KW-0418">Kinase</keyword>
<dbReference type="GO" id="GO:0000155">
    <property type="term" value="F:phosphorelay sensor kinase activity"/>
    <property type="evidence" value="ECO:0007669"/>
    <property type="project" value="InterPro"/>
</dbReference>
<dbReference type="EC" id="2.7.13.3" evidence="2"/>
<dbReference type="Pfam" id="PF02518">
    <property type="entry name" value="HATPase_c"/>
    <property type="match status" value="1"/>
</dbReference>
<dbReference type="SUPFAM" id="SSF55874">
    <property type="entry name" value="ATPase domain of HSP90 chaperone/DNA topoisomerase II/histidine kinase"/>
    <property type="match status" value="1"/>
</dbReference>
<dbReference type="CDD" id="cd19920">
    <property type="entry name" value="REC_PA4781-like"/>
    <property type="match status" value="1"/>
</dbReference>
<dbReference type="InterPro" id="IPR004358">
    <property type="entry name" value="Sig_transdc_His_kin-like_C"/>
</dbReference>
<dbReference type="OrthoDB" id="438185at2"/>
<dbReference type="CDD" id="cd00082">
    <property type="entry name" value="HisKA"/>
    <property type="match status" value="1"/>
</dbReference>
<dbReference type="InterPro" id="IPR005467">
    <property type="entry name" value="His_kinase_dom"/>
</dbReference>
<keyword evidence="12" id="KW-1185">Reference proteome</keyword>
<feature type="modified residue" description="4-aspartylphosphate" evidence="7">
    <location>
        <position position="59"/>
    </location>
</feature>
<accession>A0A098TM81</accession>
<evidence type="ECO:0000313" key="11">
    <source>
        <dbReference type="EMBL" id="KGF72972.1"/>
    </source>
</evidence>
<keyword evidence="8" id="KW-0175">Coiled coil</keyword>
<evidence type="ECO:0000256" key="5">
    <source>
        <dbReference type="ARBA" id="ARBA00022777"/>
    </source>
</evidence>
<feature type="domain" description="Histidine kinase" evidence="9">
    <location>
        <begin position="162"/>
        <end position="384"/>
    </location>
</feature>
<dbReference type="InterPro" id="IPR003661">
    <property type="entry name" value="HisK_dim/P_dom"/>
</dbReference>
<dbReference type="FunFam" id="3.30.565.10:FF:000006">
    <property type="entry name" value="Sensor histidine kinase WalK"/>
    <property type="match status" value="1"/>
</dbReference>
<dbReference type="Gene3D" id="3.40.50.2300">
    <property type="match status" value="1"/>
</dbReference>
<dbReference type="SUPFAM" id="SSF52172">
    <property type="entry name" value="CheY-like"/>
    <property type="match status" value="1"/>
</dbReference>
<dbReference type="InterPro" id="IPR011006">
    <property type="entry name" value="CheY-like_superfamily"/>
</dbReference>
<dbReference type="InterPro" id="IPR036890">
    <property type="entry name" value="HATPase_C_sf"/>
</dbReference>
<keyword evidence="3 7" id="KW-0597">Phosphoprotein</keyword>
<name>A0A098TM81_9CYAN</name>
<dbReference type="AlphaFoldDB" id="A0A098TM81"/>
<evidence type="ECO:0000256" key="8">
    <source>
        <dbReference type="SAM" id="Coils"/>
    </source>
</evidence>
<feature type="domain" description="Response regulatory" evidence="10">
    <location>
        <begin position="10"/>
        <end position="126"/>
    </location>
</feature>
<proteinExistence type="predicted"/>
<keyword evidence="6" id="KW-0902">Two-component regulatory system</keyword>
<reference evidence="11 12" key="1">
    <citation type="journal article" date="2014" name="Mol. Ecol.">
        <title>Evolution of Synechococcus.</title>
        <authorList>
            <person name="Dvorak P."/>
            <person name="Casamatta D."/>
            <person name="Hasler P."/>
            <person name="Poulickova A."/>
            <person name="Ondrej V."/>
            <person name="Sanges R."/>
        </authorList>
    </citation>
    <scope>NUCLEOTIDE SEQUENCE [LARGE SCALE GENOMIC DNA]</scope>
    <source>
        <strain evidence="11 12">CAUP A 1101</strain>
    </source>
</reference>
<gene>
    <name evidence="11" type="ORF">DO97_02540</name>
</gene>
<dbReference type="PANTHER" id="PTHR43547">
    <property type="entry name" value="TWO-COMPONENT HISTIDINE KINASE"/>
    <property type="match status" value="1"/>
</dbReference>